<dbReference type="Proteomes" id="UP000265520">
    <property type="component" value="Unassembled WGS sequence"/>
</dbReference>
<comment type="caution">
    <text evidence="1">The sequence shown here is derived from an EMBL/GenBank/DDBJ whole genome shotgun (WGS) entry which is preliminary data.</text>
</comment>
<name>A0A392QAU0_9FABA</name>
<protein>
    <submittedName>
        <fullName evidence="1">Uncharacterized protein</fullName>
    </submittedName>
</protein>
<evidence type="ECO:0000313" key="2">
    <source>
        <dbReference type="Proteomes" id="UP000265520"/>
    </source>
</evidence>
<keyword evidence="2" id="KW-1185">Reference proteome</keyword>
<proteinExistence type="predicted"/>
<accession>A0A392QAU0</accession>
<reference evidence="1 2" key="1">
    <citation type="journal article" date="2018" name="Front. Plant Sci.">
        <title>Red Clover (Trifolium pratense) and Zigzag Clover (T. medium) - A Picture of Genomic Similarities and Differences.</title>
        <authorList>
            <person name="Dluhosova J."/>
            <person name="Istvanek J."/>
            <person name="Nedelnik J."/>
            <person name="Repkova J."/>
        </authorList>
    </citation>
    <scope>NUCLEOTIDE SEQUENCE [LARGE SCALE GENOMIC DNA]</scope>
    <source>
        <strain evidence="2">cv. 10/8</strain>
        <tissue evidence="1">Leaf</tissue>
    </source>
</reference>
<organism evidence="1 2">
    <name type="scientific">Trifolium medium</name>
    <dbReference type="NCBI Taxonomy" id="97028"/>
    <lineage>
        <taxon>Eukaryota</taxon>
        <taxon>Viridiplantae</taxon>
        <taxon>Streptophyta</taxon>
        <taxon>Embryophyta</taxon>
        <taxon>Tracheophyta</taxon>
        <taxon>Spermatophyta</taxon>
        <taxon>Magnoliopsida</taxon>
        <taxon>eudicotyledons</taxon>
        <taxon>Gunneridae</taxon>
        <taxon>Pentapetalae</taxon>
        <taxon>rosids</taxon>
        <taxon>fabids</taxon>
        <taxon>Fabales</taxon>
        <taxon>Fabaceae</taxon>
        <taxon>Papilionoideae</taxon>
        <taxon>50 kb inversion clade</taxon>
        <taxon>NPAAA clade</taxon>
        <taxon>Hologalegina</taxon>
        <taxon>IRL clade</taxon>
        <taxon>Trifolieae</taxon>
        <taxon>Trifolium</taxon>
    </lineage>
</organism>
<dbReference type="EMBL" id="LXQA010123989">
    <property type="protein sequence ID" value="MCI21248.1"/>
    <property type="molecule type" value="Genomic_DNA"/>
</dbReference>
<sequence length="92" mass="10655">MNLSNKLWEPLEERLLDGVFVLGATQRLVKKDEDHLETIGNCVLYWKYRVTESEKECDHCGMVERIETLSGKTVVGKWMRRCALRVGEPSDD</sequence>
<dbReference type="AlphaFoldDB" id="A0A392QAU0"/>
<evidence type="ECO:0000313" key="1">
    <source>
        <dbReference type="EMBL" id="MCI21248.1"/>
    </source>
</evidence>